<comment type="caution">
    <text evidence="1">The sequence shown here is derived from an EMBL/GenBank/DDBJ whole genome shotgun (WGS) entry which is preliminary data.</text>
</comment>
<gene>
    <name evidence="1" type="ORF">KY290_031268</name>
</gene>
<reference evidence="1 2" key="1">
    <citation type="journal article" date="2021" name="bioRxiv">
        <title>Chromosome-scale and haplotype-resolved genome assembly of a tetraploid potato cultivar.</title>
        <authorList>
            <person name="Sun H."/>
            <person name="Jiao W.-B."/>
            <person name="Krause K."/>
            <person name="Campoy J.A."/>
            <person name="Goel M."/>
            <person name="Folz-Donahue K."/>
            <person name="Kukat C."/>
            <person name="Huettel B."/>
            <person name="Schneeberger K."/>
        </authorList>
    </citation>
    <scope>NUCLEOTIDE SEQUENCE [LARGE SCALE GENOMIC DNA]</scope>
    <source>
        <strain evidence="1">SolTubOtavaFocal</strain>
        <tissue evidence="1">Leaves</tissue>
    </source>
</reference>
<protein>
    <recommendedName>
        <fullName evidence="3">Integrase core domain containing protein</fullName>
    </recommendedName>
</protein>
<evidence type="ECO:0008006" key="3">
    <source>
        <dbReference type="Google" id="ProtNLM"/>
    </source>
</evidence>
<dbReference type="Proteomes" id="UP000826656">
    <property type="component" value="Unassembled WGS sequence"/>
</dbReference>
<dbReference type="EMBL" id="JAIVGD010000023">
    <property type="protein sequence ID" value="KAH0743275.1"/>
    <property type="molecule type" value="Genomic_DNA"/>
</dbReference>
<evidence type="ECO:0000313" key="2">
    <source>
        <dbReference type="Proteomes" id="UP000826656"/>
    </source>
</evidence>
<keyword evidence="2" id="KW-1185">Reference proteome</keyword>
<accession>A0ABQ7U8P0</accession>
<evidence type="ECO:0000313" key="1">
    <source>
        <dbReference type="EMBL" id="KAH0743275.1"/>
    </source>
</evidence>
<organism evidence="1 2">
    <name type="scientific">Solanum tuberosum</name>
    <name type="common">Potato</name>
    <dbReference type="NCBI Taxonomy" id="4113"/>
    <lineage>
        <taxon>Eukaryota</taxon>
        <taxon>Viridiplantae</taxon>
        <taxon>Streptophyta</taxon>
        <taxon>Embryophyta</taxon>
        <taxon>Tracheophyta</taxon>
        <taxon>Spermatophyta</taxon>
        <taxon>Magnoliopsida</taxon>
        <taxon>eudicotyledons</taxon>
        <taxon>Gunneridae</taxon>
        <taxon>Pentapetalae</taxon>
        <taxon>asterids</taxon>
        <taxon>lamiids</taxon>
        <taxon>Solanales</taxon>
        <taxon>Solanaceae</taxon>
        <taxon>Solanoideae</taxon>
        <taxon>Solaneae</taxon>
        <taxon>Solanum</taxon>
    </lineage>
</organism>
<name>A0ABQ7U8P0_SOLTU</name>
<proteinExistence type="predicted"/>
<sequence length="116" mass="13346">MEKIIMAWHTRDRVKGGSVINSIMTNEMRNKEEERDEQMAKVMTSIDLLIEKHMMCTRAKIVNSIRAQSTTFFEYEVAYASFDEAVRYLANQGLGSRPGYQATNQGLWHPSKEIQG</sequence>